<reference evidence="1" key="1">
    <citation type="submission" date="2022-01" db="EMBL/GenBank/DDBJ databases">
        <authorList>
            <person name="Criscuolo A."/>
        </authorList>
    </citation>
    <scope>NUCLEOTIDE SEQUENCE</scope>
    <source>
        <strain evidence="1">CIP111891</strain>
    </source>
</reference>
<organism evidence="1 2">
    <name type="scientific">Paenibacillus allorhizoplanae</name>
    <dbReference type="NCBI Taxonomy" id="2905648"/>
    <lineage>
        <taxon>Bacteria</taxon>
        <taxon>Bacillati</taxon>
        <taxon>Bacillota</taxon>
        <taxon>Bacilli</taxon>
        <taxon>Bacillales</taxon>
        <taxon>Paenibacillaceae</taxon>
        <taxon>Paenibacillus</taxon>
    </lineage>
</organism>
<gene>
    <name evidence="1" type="ORF">PAECIP111891_06105</name>
</gene>
<dbReference type="EMBL" id="CAKMMW010000028">
    <property type="protein sequence ID" value="CAH1227243.1"/>
    <property type="molecule type" value="Genomic_DNA"/>
</dbReference>
<sequence length="108" mass="12218">MGKNCRVLLPSHCHRFTGWIGEGLIAAYEEILTTHKPEMLLEMHAQTMQEESIREAIQGGFREIRGIVLEAFQKNAISNSEERALLFLARSMLCNISMALSLPELMKS</sequence>
<dbReference type="RefSeq" id="WP_338113463.1">
    <property type="nucleotide sequence ID" value="NZ_CAKMMW010000028.1"/>
</dbReference>
<evidence type="ECO:0000313" key="1">
    <source>
        <dbReference type="EMBL" id="CAH1227243.1"/>
    </source>
</evidence>
<protein>
    <submittedName>
        <fullName evidence="1">Uncharacterized protein</fullName>
    </submittedName>
</protein>
<proteinExistence type="predicted"/>
<dbReference type="Proteomes" id="UP000838821">
    <property type="component" value="Unassembled WGS sequence"/>
</dbReference>
<comment type="caution">
    <text evidence="1">The sequence shown here is derived from an EMBL/GenBank/DDBJ whole genome shotgun (WGS) entry which is preliminary data.</text>
</comment>
<evidence type="ECO:0000313" key="2">
    <source>
        <dbReference type="Proteomes" id="UP000838821"/>
    </source>
</evidence>
<accession>A0ABN8H8P4</accession>
<keyword evidence="2" id="KW-1185">Reference proteome</keyword>
<name>A0ABN8H8P4_9BACL</name>